<dbReference type="InterPro" id="IPR011057">
    <property type="entry name" value="Mss4-like_sf"/>
</dbReference>
<gene>
    <name evidence="11" type="primary">msrB</name>
    <name evidence="11" type="ORF">J1N51_02480</name>
</gene>
<evidence type="ECO:0000256" key="2">
    <source>
        <dbReference type="ARBA" id="ARBA00007174"/>
    </source>
</evidence>
<evidence type="ECO:0000256" key="9">
    <source>
        <dbReference type="ARBA" id="ARBA00075819"/>
    </source>
</evidence>
<keyword evidence="7 11" id="KW-0560">Oxidoreductase</keyword>
<keyword evidence="5" id="KW-0479">Metal-binding</keyword>
<comment type="cofactor">
    <cofactor evidence="1">
        <name>Zn(2+)</name>
        <dbReference type="ChEBI" id="CHEBI:29105"/>
    </cofactor>
</comment>
<dbReference type="EC" id="1.8.4.12" evidence="3"/>
<evidence type="ECO:0000256" key="7">
    <source>
        <dbReference type="ARBA" id="ARBA00023002"/>
    </source>
</evidence>
<protein>
    <recommendedName>
        <fullName evidence="4">Peptide methionine sulfoxide reductase MsrB</fullName>
        <ecNumber evidence="3">1.8.4.12</ecNumber>
    </recommendedName>
    <alternativeName>
        <fullName evidence="9">Peptide-methionine (R)-S-oxide reductase</fullName>
    </alternativeName>
</protein>
<dbReference type="Pfam" id="PF01641">
    <property type="entry name" value="SelR"/>
    <property type="match status" value="1"/>
</dbReference>
<dbReference type="EMBL" id="CP072110">
    <property type="protein sequence ID" value="QTH64373.1"/>
    <property type="molecule type" value="Genomic_DNA"/>
</dbReference>
<dbReference type="SUPFAM" id="SSF51316">
    <property type="entry name" value="Mss4-like"/>
    <property type="match status" value="1"/>
</dbReference>
<dbReference type="InterPro" id="IPR002579">
    <property type="entry name" value="Met_Sox_Rdtase_MsrB_dom"/>
</dbReference>
<evidence type="ECO:0000256" key="1">
    <source>
        <dbReference type="ARBA" id="ARBA00001947"/>
    </source>
</evidence>
<dbReference type="Proteomes" id="UP000682739">
    <property type="component" value="Chromosome"/>
</dbReference>
<comment type="similarity">
    <text evidence="2">Belongs to the MsrB Met sulfoxide reductase family.</text>
</comment>
<dbReference type="GO" id="GO:0005737">
    <property type="term" value="C:cytoplasm"/>
    <property type="evidence" value="ECO:0007669"/>
    <property type="project" value="TreeGrafter"/>
</dbReference>
<dbReference type="Gene3D" id="2.170.150.20">
    <property type="entry name" value="Peptide methionine sulfoxide reductase"/>
    <property type="match status" value="1"/>
</dbReference>
<dbReference type="GO" id="GO:0046872">
    <property type="term" value="F:metal ion binding"/>
    <property type="evidence" value="ECO:0007669"/>
    <property type="project" value="UniProtKB-KW"/>
</dbReference>
<accession>A0A975DCJ9</accession>
<dbReference type="GO" id="GO:0006979">
    <property type="term" value="P:response to oxidative stress"/>
    <property type="evidence" value="ECO:0007669"/>
    <property type="project" value="InterPro"/>
</dbReference>
<proteinExistence type="inferred from homology"/>
<dbReference type="GO" id="GO:0033743">
    <property type="term" value="F:peptide-methionine (R)-S-oxide reductase activity"/>
    <property type="evidence" value="ECO:0007669"/>
    <property type="project" value="UniProtKB-EC"/>
</dbReference>
<name>A0A975DCJ9_9GAMM</name>
<organism evidence="11 12">
    <name type="scientific">Psychrosphaera ytuae</name>
    <dbReference type="NCBI Taxonomy" id="2820710"/>
    <lineage>
        <taxon>Bacteria</taxon>
        <taxon>Pseudomonadati</taxon>
        <taxon>Pseudomonadota</taxon>
        <taxon>Gammaproteobacteria</taxon>
        <taxon>Alteromonadales</taxon>
        <taxon>Pseudoalteromonadaceae</taxon>
        <taxon>Psychrosphaera</taxon>
    </lineage>
</organism>
<dbReference type="PANTHER" id="PTHR10173:SF52">
    <property type="entry name" value="METHIONINE-R-SULFOXIDE REDUCTASE B1"/>
    <property type="match status" value="1"/>
</dbReference>
<feature type="domain" description="MsrB" evidence="10">
    <location>
        <begin position="8"/>
        <end position="129"/>
    </location>
</feature>
<dbReference type="FunFam" id="2.170.150.20:FF:000001">
    <property type="entry name" value="Peptide methionine sulfoxide reductase MsrB"/>
    <property type="match status" value="1"/>
</dbReference>
<evidence type="ECO:0000259" key="10">
    <source>
        <dbReference type="PROSITE" id="PS51790"/>
    </source>
</evidence>
<dbReference type="KEGG" id="psym:J1N51_02480"/>
<evidence type="ECO:0000256" key="3">
    <source>
        <dbReference type="ARBA" id="ARBA00012499"/>
    </source>
</evidence>
<reference evidence="11" key="1">
    <citation type="submission" date="2021-03" db="EMBL/GenBank/DDBJ databases">
        <title>Description of Psychrosphaera ytuae sp. nov. isolated from deep sea sediment of South China Sea.</title>
        <authorList>
            <person name="Zhang J."/>
            <person name="Xu X.-D."/>
        </authorList>
    </citation>
    <scope>NUCLEOTIDE SEQUENCE</scope>
    <source>
        <strain evidence="11">MTZ26</strain>
    </source>
</reference>
<dbReference type="PROSITE" id="PS51790">
    <property type="entry name" value="MSRB"/>
    <property type="match status" value="1"/>
</dbReference>
<sequence>MAKINKTDQQWREQLTEEQYYVTRQKGTERPFTGELLDETRAGKYICVCCSADLFFSDQKFESHCGWPSFDECKEGSISYLEDHSHGMHRIEIVCSDCHAHLGHVFDDGPTKTGKRYCVNSLSMTFVPL</sequence>
<evidence type="ECO:0000313" key="12">
    <source>
        <dbReference type="Proteomes" id="UP000682739"/>
    </source>
</evidence>
<dbReference type="AlphaFoldDB" id="A0A975DCJ9"/>
<dbReference type="GO" id="GO:0030091">
    <property type="term" value="P:protein repair"/>
    <property type="evidence" value="ECO:0007669"/>
    <property type="project" value="InterPro"/>
</dbReference>
<dbReference type="RefSeq" id="WP_208832428.1">
    <property type="nucleotide sequence ID" value="NZ_CP072110.1"/>
</dbReference>
<keyword evidence="6" id="KW-0862">Zinc</keyword>
<evidence type="ECO:0000256" key="5">
    <source>
        <dbReference type="ARBA" id="ARBA00022723"/>
    </source>
</evidence>
<comment type="catalytic activity">
    <reaction evidence="8">
        <text>L-methionyl-[protein] + [thioredoxin]-disulfide + H2O = L-methionyl-(R)-S-oxide-[protein] + [thioredoxin]-dithiol</text>
        <dbReference type="Rhea" id="RHEA:24164"/>
        <dbReference type="Rhea" id="RHEA-COMP:10698"/>
        <dbReference type="Rhea" id="RHEA-COMP:10700"/>
        <dbReference type="Rhea" id="RHEA-COMP:12313"/>
        <dbReference type="Rhea" id="RHEA-COMP:12314"/>
        <dbReference type="ChEBI" id="CHEBI:15377"/>
        <dbReference type="ChEBI" id="CHEBI:16044"/>
        <dbReference type="ChEBI" id="CHEBI:29950"/>
        <dbReference type="ChEBI" id="CHEBI:45764"/>
        <dbReference type="ChEBI" id="CHEBI:50058"/>
        <dbReference type="EC" id="1.8.4.12"/>
    </reaction>
</comment>
<keyword evidence="12" id="KW-1185">Reference proteome</keyword>
<dbReference type="PANTHER" id="PTHR10173">
    <property type="entry name" value="METHIONINE SULFOXIDE REDUCTASE"/>
    <property type="match status" value="1"/>
</dbReference>
<dbReference type="NCBIfam" id="TIGR00357">
    <property type="entry name" value="peptide-methionine (R)-S-oxide reductase MsrB"/>
    <property type="match status" value="1"/>
</dbReference>
<evidence type="ECO:0000313" key="11">
    <source>
        <dbReference type="EMBL" id="QTH64373.1"/>
    </source>
</evidence>
<evidence type="ECO:0000256" key="6">
    <source>
        <dbReference type="ARBA" id="ARBA00022833"/>
    </source>
</evidence>
<evidence type="ECO:0000256" key="8">
    <source>
        <dbReference type="ARBA" id="ARBA00048488"/>
    </source>
</evidence>
<evidence type="ECO:0000256" key="4">
    <source>
        <dbReference type="ARBA" id="ARBA00021130"/>
    </source>
</evidence>
<dbReference type="InterPro" id="IPR028427">
    <property type="entry name" value="Met_Sox_Rdtase_MsrB"/>
</dbReference>